<keyword evidence="6" id="KW-0436">Ligase</keyword>
<dbReference type="InterPro" id="IPR037171">
    <property type="entry name" value="NagB/RpiA_transferase-like"/>
</dbReference>
<dbReference type="HOGENOM" id="CLU_066245_2_2_7"/>
<dbReference type="EC" id="6.3.3.2" evidence="5"/>
<protein>
    <recommendedName>
        <fullName evidence="5">5-formyltetrahydrofolate cyclo-ligase</fullName>
        <ecNumber evidence="5">6.3.3.2</ecNumber>
    </recommendedName>
</protein>
<evidence type="ECO:0000256" key="5">
    <source>
        <dbReference type="RuleBase" id="RU361279"/>
    </source>
</evidence>
<comment type="catalytic activity">
    <reaction evidence="5">
        <text>(6S)-5-formyl-5,6,7,8-tetrahydrofolate + ATP = (6R)-5,10-methenyltetrahydrofolate + ADP + phosphate</text>
        <dbReference type="Rhea" id="RHEA:10488"/>
        <dbReference type="ChEBI" id="CHEBI:30616"/>
        <dbReference type="ChEBI" id="CHEBI:43474"/>
        <dbReference type="ChEBI" id="CHEBI:57455"/>
        <dbReference type="ChEBI" id="CHEBI:57457"/>
        <dbReference type="ChEBI" id="CHEBI:456216"/>
        <dbReference type="EC" id="6.3.3.2"/>
    </reaction>
</comment>
<keyword evidence="5" id="KW-0460">Magnesium</keyword>
<dbReference type="GO" id="GO:0035999">
    <property type="term" value="P:tetrahydrofolate interconversion"/>
    <property type="evidence" value="ECO:0007669"/>
    <property type="project" value="TreeGrafter"/>
</dbReference>
<dbReference type="GO" id="GO:0046872">
    <property type="term" value="F:metal ion binding"/>
    <property type="evidence" value="ECO:0007669"/>
    <property type="project" value="UniProtKB-KW"/>
</dbReference>
<organism evidence="6 7">
    <name type="scientific">Desulforapulum autotrophicum (strain ATCC 43914 / DSM 3382 / VKM B-1955 / HRM2)</name>
    <name type="common">Desulfobacterium autotrophicum</name>
    <dbReference type="NCBI Taxonomy" id="177437"/>
    <lineage>
        <taxon>Bacteria</taxon>
        <taxon>Pseudomonadati</taxon>
        <taxon>Thermodesulfobacteriota</taxon>
        <taxon>Desulfobacteria</taxon>
        <taxon>Desulfobacterales</taxon>
        <taxon>Desulfobacteraceae</taxon>
        <taxon>Desulforapulum</taxon>
    </lineage>
</organism>
<comment type="similarity">
    <text evidence="1 5">Belongs to the 5-formyltetrahydrofolate cyclo-ligase family.</text>
</comment>
<sequence>MDDSKDSKKNLLAGISQQLSKFTKAELAEKQAQVEQNLLEFANFREAQLSLLYIERSHEIPTGNIIRISLDVRKGIVIPCFSDSRHAINLLRIHDYEKDLIKGSQGILEPDPETCKKVNLDQIDIAVIPGLAFDEKGGRLGFGESFYNRLIAKLPETTRKISIAFEEQVVDHVQMESRKYNLDIIITDKRVIYKI</sequence>
<feature type="binding site" evidence="4">
    <location>
        <begin position="139"/>
        <end position="147"/>
    </location>
    <ligand>
        <name>ATP</name>
        <dbReference type="ChEBI" id="CHEBI:30616"/>
    </ligand>
</feature>
<proteinExistence type="inferred from homology"/>
<dbReference type="EMBL" id="CP001087">
    <property type="protein sequence ID" value="ACN14220.1"/>
    <property type="molecule type" value="Genomic_DNA"/>
</dbReference>
<name>C0QLD4_DESAH</name>
<accession>C0QLD4</accession>
<feature type="binding site" evidence="4">
    <location>
        <position position="59"/>
    </location>
    <ligand>
        <name>substrate</name>
    </ligand>
</feature>
<dbReference type="Gene3D" id="3.40.50.10420">
    <property type="entry name" value="NagB/RpiA/CoA transferase-like"/>
    <property type="match status" value="1"/>
</dbReference>
<gene>
    <name evidence="6" type="ordered locus">HRM2_11080</name>
</gene>
<dbReference type="PANTHER" id="PTHR23407:SF1">
    <property type="entry name" value="5-FORMYLTETRAHYDROFOLATE CYCLO-LIGASE"/>
    <property type="match status" value="1"/>
</dbReference>
<dbReference type="SUPFAM" id="SSF100950">
    <property type="entry name" value="NagB/RpiA/CoA transferase-like"/>
    <property type="match status" value="1"/>
</dbReference>
<dbReference type="AlphaFoldDB" id="C0QLD4"/>
<dbReference type="NCBIfam" id="TIGR02727">
    <property type="entry name" value="MTHFS_bact"/>
    <property type="match status" value="1"/>
</dbReference>
<evidence type="ECO:0000256" key="3">
    <source>
        <dbReference type="ARBA" id="ARBA00022840"/>
    </source>
</evidence>
<dbReference type="RefSeq" id="WP_015903009.1">
    <property type="nucleotide sequence ID" value="NC_012108.1"/>
</dbReference>
<keyword evidence="5" id="KW-0479">Metal-binding</keyword>
<dbReference type="GO" id="GO:0005524">
    <property type="term" value="F:ATP binding"/>
    <property type="evidence" value="ECO:0007669"/>
    <property type="project" value="UniProtKB-KW"/>
</dbReference>
<dbReference type="InterPro" id="IPR002698">
    <property type="entry name" value="FTHF_cligase"/>
</dbReference>
<feature type="binding site" evidence="4">
    <location>
        <position position="54"/>
    </location>
    <ligand>
        <name>substrate</name>
    </ligand>
</feature>
<dbReference type="PIRSF" id="PIRSF006806">
    <property type="entry name" value="FTHF_cligase"/>
    <property type="match status" value="1"/>
</dbReference>
<dbReference type="PANTHER" id="PTHR23407">
    <property type="entry name" value="ATPASE INHIBITOR/5-FORMYLTETRAHYDROFOLATE CYCLO-LIGASE"/>
    <property type="match status" value="1"/>
</dbReference>
<evidence type="ECO:0000256" key="4">
    <source>
        <dbReference type="PIRSR" id="PIRSR006806-1"/>
    </source>
</evidence>
<reference evidence="6 7" key="1">
    <citation type="journal article" date="2009" name="Environ. Microbiol.">
        <title>Genome sequence of Desulfobacterium autotrophicum HRM2, a marine sulfate reducer oxidizing organic carbon completely to carbon dioxide.</title>
        <authorList>
            <person name="Strittmatter A.W."/>
            <person name="Liesegang H."/>
            <person name="Rabus R."/>
            <person name="Decker I."/>
            <person name="Amann J."/>
            <person name="Andres S."/>
            <person name="Henne A."/>
            <person name="Fricke W.F."/>
            <person name="Martinez-Arias R."/>
            <person name="Bartels D."/>
            <person name="Goesmann A."/>
            <person name="Krause L."/>
            <person name="Puehler A."/>
            <person name="Klenk H.P."/>
            <person name="Richter M."/>
            <person name="Schuler M."/>
            <person name="Gloeckner F.O."/>
            <person name="Meyerdierks A."/>
            <person name="Gottschalk G."/>
            <person name="Amann R."/>
        </authorList>
    </citation>
    <scope>NUCLEOTIDE SEQUENCE [LARGE SCALE GENOMIC DNA]</scope>
    <source>
        <strain evidence="7">ATCC 43914 / DSM 3382 / HRM2</strain>
    </source>
</reference>
<evidence type="ECO:0000313" key="6">
    <source>
        <dbReference type="EMBL" id="ACN14220.1"/>
    </source>
</evidence>
<keyword evidence="3 4" id="KW-0067">ATP-binding</keyword>
<comment type="cofactor">
    <cofactor evidence="5">
        <name>Mg(2+)</name>
        <dbReference type="ChEBI" id="CHEBI:18420"/>
    </cofactor>
</comment>
<dbReference type="eggNOG" id="COG0212">
    <property type="taxonomic scope" value="Bacteria"/>
</dbReference>
<dbReference type="GO" id="GO:0030272">
    <property type="term" value="F:5-formyltetrahydrofolate cyclo-ligase activity"/>
    <property type="evidence" value="ECO:0007669"/>
    <property type="project" value="UniProtKB-EC"/>
</dbReference>
<dbReference type="KEGG" id="dat:HRM2_11080"/>
<keyword evidence="7" id="KW-1185">Reference proteome</keyword>
<dbReference type="Pfam" id="PF01812">
    <property type="entry name" value="5-FTHF_cyc-lig"/>
    <property type="match status" value="1"/>
</dbReference>
<dbReference type="STRING" id="177437.HRM2_11080"/>
<dbReference type="OrthoDB" id="9801938at2"/>
<evidence type="ECO:0000256" key="2">
    <source>
        <dbReference type="ARBA" id="ARBA00022741"/>
    </source>
</evidence>
<dbReference type="InterPro" id="IPR024185">
    <property type="entry name" value="FTHF_cligase-like_sf"/>
</dbReference>
<dbReference type="Proteomes" id="UP000000442">
    <property type="component" value="Chromosome"/>
</dbReference>
<evidence type="ECO:0000256" key="1">
    <source>
        <dbReference type="ARBA" id="ARBA00010638"/>
    </source>
</evidence>
<keyword evidence="2 4" id="KW-0547">Nucleotide-binding</keyword>
<dbReference type="GO" id="GO:0009396">
    <property type="term" value="P:folic acid-containing compound biosynthetic process"/>
    <property type="evidence" value="ECO:0007669"/>
    <property type="project" value="TreeGrafter"/>
</dbReference>
<evidence type="ECO:0000313" key="7">
    <source>
        <dbReference type="Proteomes" id="UP000000442"/>
    </source>
</evidence>